<feature type="non-terminal residue" evidence="1">
    <location>
        <position position="226"/>
    </location>
</feature>
<protein>
    <submittedName>
        <fullName evidence="1">Uncharacterized protein</fullName>
    </submittedName>
</protein>
<organism evidence="1 2">
    <name type="scientific">Fimbriimonas ginsengisoli</name>
    <dbReference type="NCBI Taxonomy" id="1005039"/>
    <lineage>
        <taxon>Bacteria</taxon>
        <taxon>Bacillati</taxon>
        <taxon>Armatimonadota</taxon>
        <taxon>Fimbriimonadia</taxon>
        <taxon>Fimbriimonadales</taxon>
        <taxon>Fimbriimonadaceae</taxon>
        <taxon>Fimbriimonas</taxon>
    </lineage>
</organism>
<dbReference type="AlphaFoldDB" id="A0A931LTG9"/>
<proteinExistence type="predicted"/>
<comment type="caution">
    <text evidence="1">The sequence shown here is derived from an EMBL/GenBank/DDBJ whole genome shotgun (WGS) entry which is preliminary data.</text>
</comment>
<dbReference type="Proteomes" id="UP000727962">
    <property type="component" value="Unassembled WGS sequence"/>
</dbReference>
<accession>A0A931LTG9</accession>
<name>A0A931LTG9_FIMGI</name>
<sequence>MRLRSSTKIAIAFGLVVAVAVVGMRVYSDYRVGQLHFPEIKPGRVNLVGVSLGPRFKIIVANHAAQLVELQSGAEKGIDAVGSETSLVKRRVPIHELLKSLQGDEETLGRLLMIVNERSEDLLPPERVYWTAADLNKALGGDPTLQAKLEADLNVRLDGTPLPELRIKSIEDGIIIKAPVAVGARIAGRERTLHGTLLLPFKPRLVTRVEEGYREKTNADRTMIEG</sequence>
<evidence type="ECO:0000313" key="2">
    <source>
        <dbReference type="Proteomes" id="UP000727962"/>
    </source>
</evidence>
<reference evidence="1" key="1">
    <citation type="submission" date="2020-07" db="EMBL/GenBank/DDBJ databases">
        <title>Huge and variable diversity of episymbiotic CPR bacteria and DPANN archaea in groundwater ecosystems.</title>
        <authorList>
            <person name="He C.Y."/>
            <person name="Keren R."/>
            <person name="Whittaker M."/>
            <person name="Farag I.F."/>
            <person name="Doudna J."/>
            <person name="Cate J.H.D."/>
            <person name="Banfield J.F."/>
        </authorList>
    </citation>
    <scope>NUCLEOTIDE SEQUENCE</scope>
    <source>
        <strain evidence="1">NC_groundwater_17_Pr7_B-0.1um_64_12</strain>
    </source>
</reference>
<dbReference type="EMBL" id="JACOSL010000003">
    <property type="protein sequence ID" value="MBI1755526.1"/>
    <property type="molecule type" value="Genomic_DNA"/>
</dbReference>
<gene>
    <name evidence="1" type="ORF">HYR64_00275</name>
</gene>
<evidence type="ECO:0000313" key="1">
    <source>
        <dbReference type="EMBL" id="MBI1755526.1"/>
    </source>
</evidence>